<feature type="compositionally biased region" description="Polar residues" evidence="1">
    <location>
        <begin position="1"/>
        <end position="12"/>
    </location>
</feature>
<dbReference type="GeneID" id="25913939"/>
<evidence type="ECO:0000313" key="2">
    <source>
        <dbReference type="EMBL" id="KNC74007.1"/>
    </source>
</evidence>
<dbReference type="AlphaFoldDB" id="A0A0L0FBA5"/>
<feature type="non-terminal residue" evidence="2">
    <location>
        <position position="72"/>
    </location>
</feature>
<reference evidence="2 3" key="1">
    <citation type="submission" date="2011-02" db="EMBL/GenBank/DDBJ databases">
        <title>The Genome Sequence of Sphaeroforma arctica JP610.</title>
        <authorList>
            <consortium name="The Broad Institute Genome Sequencing Platform"/>
            <person name="Russ C."/>
            <person name="Cuomo C."/>
            <person name="Young S.K."/>
            <person name="Zeng Q."/>
            <person name="Gargeya S."/>
            <person name="Alvarado L."/>
            <person name="Berlin A."/>
            <person name="Chapman S.B."/>
            <person name="Chen Z."/>
            <person name="Freedman E."/>
            <person name="Gellesch M."/>
            <person name="Goldberg J."/>
            <person name="Griggs A."/>
            <person name="Gujja S."/>
            <person name="Heilman E."/>
            <person name="Heiman D."/>
            <person name="Howarth C."/>
            <person name="Mehta T."/>
            <person name="Neiman D."/>
            <person name="Pearson M."/>
            <person name="Roberts A."/>
            <person name="Saif S."/>
            <person name="Shea T."/>
            <person name="Shenoy N."/>
            <person name="Sisk P."/>
            <person name="Stolte C."/>
            <person name="Sykes S."/>
            <person name="White J."/>
            <person name="Yandava C."/>
            <person name="Burger G."/>
            <person name="Gray M.W."/>
            <person name="Holland P.W.H."/>
            <person name="King N."/>
            <person name="Lang F.B.F."/>
            <person name="Roger A.J."/>
            <person name="Ruiz-Trillo I."/>
            <person name="Haas B."/>
            <person name="Nusbaum C."/>
            <person name="Birren B."/>
        </authorList>
    </citation>
    <scope>NUCLEOTIDE SEQUENCE [LARGE SCALE GENOMIC DNA]</scope>
    <source>
        <strain evidence="2 3">JP610</strain>
    </source>
</reference>
<keyword evidence="3" id="KW-1185">Reference proteome</keyword>
<evidence type="ECO:0000313" key="3">
    <source>
        <dbReference type="Proteomes" id="UP000054560"/>
    </source>
</evidence>
<gene>
    <name evidence="2" type="ORF">SARC_13435</name>
</gene>
<dbReference type="EMBL" id="KQ244880">
    <property type="protein sequence ID" value="KNC74007.1"/>
    <property type="molecule type" value="Genomic_DNA"/>
</dbReference>
<dbReference type="RefSeq" id="XP_014147909.1">
    <property type="nucleotide sequence ID" value="XM_014292434.1"/>
</dbReference>
<protein>
    <submittedName>
        <fullName evidence="2">Uncharacterized protein</fullName>
    </submittedName>
</protein>
<name>A0A0L0FBA5_9EUKA</name>
<feature type="non-terminal residue" evidence="2">
    <location>
        <position position="1"/>
    </location>
</feature>
<accession>A0A0L0FBA5</accession>
<feature type="region of interest" description="Disordered" evidence="1">
    <location>
        <begin position="1"/>
        <end position="21"/>
    </location>
</feature>
<organism evidence="2 3">
    <name type="scientific">Sphaeroforma arctica JP610</name>
    <dbReference type="NCBI Taxonomy" id="667725"/>
    <lineage>
        <taxon>Eukaryota</taxon>
        <taxon>Ichthyosporea</taxon>
        <taxon>Ichthyophonida</taxon>
        <taxon>Sphaeroforma</taxon>
    </lineage>
</organism>
<evidence type="ECO:0000256" key="1">
    <source>
        <dbReference type="SAM" id="MobiDB-lite"/>
    </source>
</evidence>
<dbReference type="Proteomes" id="UP000054560">
    <property type="component" value="Unassembled WGS sequence"/>
</dbReference>
<proteinExistence type="predicted"/>
<sequence length="72" mass="7798">NQGPSRVQTSQEEAQEGRQRHPCAAGYQECSARAHVGGVPQRTLEDSGRYTAYGERVRQCGCNTESGGGEEE</sequence>